<comment type="caution">
    <text evidence="2">The sequence shown here is derived from an EMBL/GenBank/DDBJ whole genome shotgun (WGS) entry which is preliminary data.</text>
</comment>
<name>A0AAV9NF34_9EURO</name>
<dbReference type="GeneID" id="89980842"/>
<keyword evidence="1" id="KW-1133">Transmembrane helix</keyword>
<sequence>MVVTPGGWRGTFSDFYAPQTTNARLFSFHSDRDDVEELPLESLSLASASSPLQENNRAPRCVPAASEILVLEATGEKFDHESSASSQVTAELFDSVCSTWRISPLVKERISRPGSLPRFEYEYDERQQLQGDENMNDGQTSRAGNEKLRMKAIDIGFQWGPGHGTFIVACGKYDFDTRALHMFVSWRGIFSCYGFSSPPNPPDQCDLLNLPCIATLMTRHRTDLATHPLNFVGLLMSCCERYIDIRSQQYNLAMLRIGTAMDALSPSEFTEWFRSWNAVSTAVSRENTMLFDCYNDVTWSEKTCLELTGIARRYLSVVEAVERRYGPHGRDLMPRDIVHSVVYRTEMHGHLLRYVDKMITMQFNFQSNNLVQKDAQVSIQISSATREDGRSMKTLAYLTLFFLPITFVCAIFSTTIFNFENWHVDNRNVVSSGWWVFVVSCVAAMIGTTSAWFVLIVRQHDQG</sequence>
<keyword evidence="1" id="KW-0812">Transmembrane</keyword>
<dbReference type="EMBL" id="JAVRRD010000008">
    <property type="protein sequence ID" value="KAK5056147.1"/>
    <property type="molecule type" value="Genomic_DNA"/>
</dbReference>
<reference evidence="2 3" key="1">
    <citation type="submission" date="2023-08" db="EMBL/GenBank/DDBJ databases">
        <title>Black Yeasts Isolated from many extreme environments.</title>
        <authorList>
            <person name="Coleine C."/>
            <person name="Stajich J.E."/>
            <person name="Selbmann L."/>
        </authorList>
    </citation>
    <scope>NUCLEOTIDE SEQUENCE [LARGE SCALE GENOMIC DNA]</scope>
    <source>
        <strain evidence="2 3">CCFEE 5792</strain>
    </source>
</reference>
<evidence type="ECO:0000256" key="1">
    <source>
        <dbReference type="SAM" id="Phobius"/>
    </source>
</evidence>
<dbReference type="AlphaFoldDB" id="A0AAV9NF34"/>
<dbReference type="RefSeq" id="XP_064708117.1">
    <property type="nucleotide sequence ID" value="XM_064856217.1"/>
</dbReference>
<gene>
    <name evidence="2" type="ORF">LTR84_012700</name>
</gene>
<feature type="transmembrane region" description="Helical" evidence="1">
    <location>
        <begin position="434"/>
        <end position="457"/>
    </location>
</feature>
<protein>
    <submittedName>
        <fullName evidence="2">Uncharacterized protein</fullName>
    </submittedName>
</protein>
<keyword evidence="1" id="KW-0472">Membrane</keyword>
<dbReference type="Proteomes" id="UP001358417">
    <property type="component" value="Unassembled WGS sequence"/>
</dbReference>
<feature type="transmembrane region" description="Helical" evidence="1">
    <location>
        <begin position="395"/>
        <end position="414"/>
    </location>
</feature>
<dbReference type="Gene3D" id="1.20.58.340">
    <property type="entry name" value="Magnesium transport protein CorA, transmembrane region"/>
    <property type="match status" value="1"/>
</dbReference>
<accession>A0AAV9NF34</accession>
<evidence type="ECO:0000313" key="2">
    <source>
        <dbReference type="EMBL" id="KAK5056147.1"/>
    </source>
</evidence>
<evidence type="ECO:0000313" key="3">
    <source>
        <dbReference type="Proteomes" id="UP001358417"/>
    </source>
</evidence>
<organism evidence="2 3">
    <name type="scientific">Exophiala bonariae</name>
    <dbReference type="NCBI Taxonomy" id="1690606"/>
    <lineage>
        <taxon>Eukaryota</taxon>
        <taxon>Fungi</taxon>
        <taxon>Dikarya</taxon>
        <taxon>Ascomycota</taxon>
        <taxon>Pezizomycotina</taxon>
        <taxon>Eurotiomycetes</taxon>
        <taxon>Chaetothyriomycetidae</taxon>
        <taxon>Chaetothyriales</taxon>
        <taxon>Herpotrichiellaceae</taxon>
        <taxon>Exophiala</taxon>
    </lineage>
</organism>
<proteinExistence type="predicted"/>
<keyword evidence="3" id="KW-1185">Reference proteome</keyword>